<gene>
    <name evidence="2" type="ORF">SAMN05444486_10431</name>
</gene>
<dbReference type="InterPro" id="IPR035931">
    <property type="entry name" value="YlxR-like_sf"/>
</dbReference>
<name>A0A1H3MW41_9RHOB</name>
<keyword evidence="3" id="KW-1185">Reference proteome</keyword>
<reference evidence="2 3" key="1">
    <citation type="submission" date="2016-10" db="EMBL/GenBank/DDBJ databases">
        <authorList>
            <person name="de Groot N.N."/>
        </authorList>
    </citation>
    <scope>NUCLEOTIDE SEQUENCE [LARGE SCALE GENOMIC DNA]</scope>
    <source>
        <strain evidence="2 3">DSM 24677</strain>
    </source>
</reference>
<dbReference type="PANTHER" id="PTHR34215">
    <property type="entry name" value="BLL0784 PROTEIN"/>
    <property type="match status" value="1"/>
</dbReference>
<organism evidence="2 3">
    <name type="scientific">Lentibacter algarum</name>
    <dbReference type="NCBI Taxonomy" id="576131"/>
    <lineage>
        <taxon>Bacteria</taxon>
        <taxon>Pseudomonadati</taxon>
        <taxon>Pseudomonadota</taxon>
        <taxon>Alphaproteobacteria</taxon>
        <taxon>Rhodobacterales</taxon>
        <taxon>Roseobacteraceae</taxon>
        <taxon>Lentibacter</taxon>
    </lineage>
</organism>
<accession>A0A1H3MW41</accession>
<dbReference type="InterPro" id="IPR007393">
    <property type="entry name" value="YlxR_dom"/>
</dbReference>
<dbReference type="Proteomes" id="UP000199026">
    <property type="component" value="Unassembled WGS sequence"/>
</dbReference>
<dbReference type="EMBL" id="FNPR01000004">
    <property type="protein sequence ID" value="SDY80937.1"/>
    <property type="molecule type" value="Genomic_DNA"/>
</dbReference>
<proteinExistence type="predicted"/>
<dbReference type="InterPro" id="IPR029064">
    <property type="entry name" value="Ribosomal_eL30-like_sf"/>
</dbReference>
<dbReference type="OrthoDB" id="9799836at2"/>
<dbReference type="AlphaFoldDB" id="A0A1H3MW41"/>
<evidence type="ECO:0000313" key="2">
    <source>
        <dbReference type="EMBL" id="SDY80937.1"/>
    </source>
</evidence>
<dbReference type="STRING" id="576131.SAMN05444486_10431"/>
<protein>
    <recommendedName>
        <fullName evidence="1">YlxR domain-containing protein</fullName>
    </recommendedName>
</protein>
<dbReference type="Pfam" id="PF04296">
    <property type="entry name" value="YlxR"/>
    <property type="match status" value="1"/>
</dbReference>
<sequence length="206" mass="22322">MTTDAEIIGKDSLDAVRKCIATGELRPKSELLRFVVGPDQTLAFDVAGKLPGRGIWVSANKEALTLATKKNLFSRSAKEQVKVPDNLVEFVENVLLKRVISLLGLSRKSGGAVTGSTKVKDWTTSERARILFQASDGSPREKSKIRLWGDGKTFECLARHELGAAFGREFAVHAALDAGGLASRVIEEATRLEGFRPTAPDGRMKG</sequence>
<dbReference type="Gene3D" id="3.30.1330.30">
    <property type="match status" value="1"/>
</dbReference>
<dbReference type="NCBIfam" id="NF006622">
    <property type="entry name" value="PRK09190.1"/>
    <property type="match status" value="1"/>
</dbReference>
<dbReference type="RefSeq" id="WP_089893832.1">
    <property type="nucleotide sequence ID" value="NZ_CALLJM010000021.1"/>
</dbReference>
<dbReference type="PANTHER" id="PTHR34215:SF1">
    <property type="entry name" value="YLXR DOMAIN-CONTAINING PROTEIN"/>
    <property type="match status" value="1"/>
</dbReference>
<evidence type="ECO:0000259" key="1">
    <source>
        <dbReference type="Pfam" id="PF04296"/>
    </source>
</evidence>
<dbReference type="InterPro" id="IPR037465">
    <property type="entry name" value="YlxR"/>
</dbReference>
<dbReference type="SUPFAM" id="SSF55315">
    <property type="entry name" value="L30e-like"/>
    <property type="match status" value="1"/>
</dbReference>
<dbReference type="CDD" id="cd00279">
    <property type="entry name" value="YlxR"/>
    <property type="match status" value="1"/>
</dbReference>
<dbReference type="SUPFAM" id="SSF64376">
    <property type="entry name" value="YlxR-like"/>
    <property type="match status" value="1"/>
</dbReference>
<dbReference type="GeneID" id="78125673"/>
<feature type="domain" description="YlxR" evidence="1">
    <location>
        <begin position="17"/>
        <end position="90"/>
    </location>
</feature>
<evidence type="ECO:0000313" key="3">
    <source>
        <dbReference type="Proteomes" id="UP000199026"/>
    </source>
</evidence>
<dbReference type="Gene3D" id="3.30.1230.10">
    <property type="entry name" value="YlxR-like"/>
    <property type="match status" value="1"/>
</dbReference>